<feature type="domain" description="HTH araC/xylS-type" evidence="5">
    <location>
        <begin position="276"/>
        <end position="380"/>
    </location>
</feature>
<organism evidence="6 7">
    <name type="scientific">Christiangramia crocea</name>
    <dbReference type="NCBI Taxonomy" id="2904124"/>
    <lineage>
        <taxon>Bacteria</taxon>
        <taxon>Pseudomonadati</taxon>
        <taxon>Bacteroidota</taxon>
        <taxon>Flavobacteriia</taxon>
        <taxon>Flavobacteriales</taxon>
        <taxon>Flavobacteriaceae</taxon>
        <taxon>Christiangramia</taxon>
    </lineage>
</organism>
<dbReference type="SUPFAM" id="SSF46689">
    <property type="entry name" value="Homeodomain-like"/>
    <property type="match status" value="1"/>
</dbReference>
<dbReference type="EMBL" id="JAJSON010000019">
    <property type="protein sequence ID" value="MCG9971696.1"/>
    <property type="molecule type" value="Genomic_DNA"/>
</dbReference>
<evidence type="ECO:0000256" key="4">
    <source>
        <dbReference type="SAM" id="Phobius"/>
    </source>
</evidence>
<feature type="transmembrane region" description="Helical" evidence="4">
    <location>
        <begin position="209"/>
        <end position="229"/>
    </location>
</feature>
<name>A0A9X1UXA1_9FLAO</name>
<dbReference type="Pfam" id="PF12833">
    <property type="entry name" value="HTH_18"/>
    <property type="match status" value="1"/>
</dbReference>
<dbReference type="GO" id="GO:0003700">
    <property type="term" value="F:DNA-binding transcription factor activity"/>
    <property type="evidence" value="ECO:0007669"/>
    <property type="project" value="InterPro"/>
</dbReference>
<feature type="transmembrane region" description="Helical" evidence="4">
    <location>
        <begin position="73"/>
        <end position="92"/>
    </location>
</feature>
<comment type="caution">
    <text evidence="6">The sequence shown here is derived from an EMBL/GenBank/DDBJ whole genome shotgun (WGS) entry which is preliminary data.</text>
</comment>
<proteinExistence type="predicted"/>
<evidence type="ECO:0000313" key="7">
    <source>
        <dbReference type="Proteomes" id="UP001139344"/>
    </source>
</evidence>
<dbReference type="Proteomes" id="UP001139344">
    <property type="component" value="Unassembled WGS sequence"/>
</dbReference>
<keyword evidence="7" id="KW-1185">Reference proteome</keyword>
<evidence type="ECO:0000256" key="3">
    <source>
        <dbReference type="ARBA" id="ARBA00023163"/>
    </source>
</evidence>
<keyword evidence="4" id="KW-1133">Transmembrane helix</keyword>
<dbReference type="InterPro" id="IPR009057">
    <property type="entry name" value="Homeodomain-like_sf"/>
</dbReference>
<keyword evidence="4" id="KW-0472">Membrane</keyword>
<dbReference type="PRINTS" id="PR00032">
    <property type="entry name" value="HTHARAC"/>
</dbReference>
<sequence>MDTIISIINFVLIAGVIQGFVFNIFTIHITKKRVGWAVIYLNLTVLFISLNNLQAWLIEAGFSTNNFFFRELLVPWYMPIMPVFHAFLVYYLRIENSVKKYIRPAILIFSLEMIIRITLIAFVYYFIPERDNFLITNFTIFEEIFNALFHLLIFYECFKLVFKKKHLFPFILKYDDISWLRVILRLGSYVFILWILAIIIFNITGDRLAYYPLRLGTSVLLYWIGYQGFYRYHQVNDRISLRRSISSSKALRVNDHKLESSRDSSEYNTKHQKDFEKIDSYIIEKQSYLDPNLGLEELANQLDMSPTHLSKIINTYSDYNFSDYINSLRIQQAKKLLNDDSFCRYTIVSIGLECGFNSKSTFYSAFKKFTSQTPSEYRETTC</sequence>
<protein>
    <submittedName>
        <fullName evidence="6">Helix-turn-helix transcriptional regulator</fullName>
    </submittedName>
</protein>
<dbReference type="InterPro" id="IPR018060">
    <property type="entry name" value="HTH_AraC"/>
</dbReference>
<dbReference type="Gene3D" id="1.10.10.60">
    <property type="entry name" value="Homeodomain-like"/>
    <property type="match status" value="2"/>
</dbReference>
<dbReference type="PROSITE" id="PS01124">
    <property type="entry name" value="HTH_ARAC_FAMILY_2"/>
    <property type="match status" value="1"/>
</dbReference>
<gene>
    <name evidence="6" type="ORF">LU635_08620</name>
</gene>
<keyword evidence="1" id="KW-0805">Transcription regulation</keyword>
<dbReference type="InterPro" id="IPR020449">
    <property type="entry name" value="Tscrpt_reg_AraC-type_HTH"/>
</dbReference>
<dbReference type="GO" id="GO:0043565">
    <property type="term" value="F:sequence-specific DNA binding"/>
    <property type="evidence" value="ECO:0007669"/>
    <property type="project" value="InterPro"/>
</dbReference>
<keyword evidence="3" id="KW-0804">Transcription</keyword>
<keyword evidence="2" id="KW-0238">DNA-binding</keyword>
<dbReference type="RefSeq" id="WP_240098188.1">
    <property type="nucleotide sequence ID" value="NZ_JAJSON010000019.1"/>
</dbReference>
<accession>A0A9X1UXA1</accession>
<feature type="transmembrane region" description="Helical" evidence="4">
    <location>
        <begin position="182"/>
        <end position="203"/>
    </location>
</feature>
<evidence type="ECO:0000259" key="5">
    <source>
        <dbReference type="PROSITE" id="PS01124"/>
    </source>
</evidence>
<dbReference type="SMART" id="SM00342">
    <property type="entry name" value="HTH_ARAC"/>
    <property type="match status" value="1"/>
</dbReference>
<reference evidence="6" key="1">
    <citation type="submission" date="2021-12" db="EMBL/GenBank/DDBJ databases">
        <title>Description of Gramella crocea sp. nov., a new bacterium isolated from activated sludge.</title>
        <authorList>
            <person name="Zhang X."/>
        </authorList>
    </citation>
    <scope>NUCLEOTIDE SEQUENCE</scope>
    <source>
        <strain evidence="6">YB25</strain>
    </source>
</reference>
<dbReference type="PROSITE" id="PS00041">
    <property type="entry name" value="HTH_ARAC_FAMILY_1"/>
    <property type="match status" value="1"/>
</dbReference>
<dbReference type="PANTHER" id="PTHR43280">
    <property type="entry name" value="ARAC-FAMILY TRANSCRIPTIONAL REGULATOR"/>
    <property type="match status" value="1"/>
</dbReference>
<dbReference type="AlphaFoldDB" id="A0A9X1UXA1"/>
<feature type="transmembrane region" description="Helical" evidence="4">
    <location>
        <begin position="104"/>
        <end position="124"/>
    </location>
</feature>
<feature type="transmembrane region" description="Helical" evidence="4">
    <location>
        <begin position="6"/>
        <end position="27"/>
    </location>
</feature>
<evidence type="ECO:0000256" key="2">
    <source>
        <dbReference type="ARBA" id="ARBA00023125"/>
    </source>
</evidence>
<feature type="transmembrane region" description="Helical" evidence="4">
    <location>
        <begin position="144"/>
        <end position="162"/>
    </location>
</feature>
<keyword evidence="4" id="KW-0812">Transmembrane</keyword>
<evidence type="ECO:0000256" key="1">
    <source>
        <dbReference type="ARBA" id="ARBA00023015"/>
    </source>
</evidence>
<evidence type="ECO:0000313" key="6">
    <source>
        <dbReference type="EMBL" id="MCG9971696.1"/>
    </source>
</evidence>
<dbReference type="InterPro" id="IPR018062">
    <property type="entry name" value="HTH_AraC-typ_CS"/>
</dbReference>
<dbReference type="PANTHER" id="PTHR43280:SF29">
    <property type="entry name" value="ARAC-FAMILY TRANSCRIPTIONAL REGULATOR"/>
    <property type="match status" value="1"/>
</dbReference>
<feature type="transmembrane region" description="Helical" evidence="4">
    <location>
        <begin position="34"/>
        <end position="53"/>
    </location>
</feature>